<dbReference type="SUPFAM" id="SSF46689">
    <property type="entry name" value="Homeodomain-like"/>
    <property type="match status" value="2"/>
</dbReference>
<feature type="domain" description="HTH araC/xylS-type" evidence="4">
    <location>
        <begin position="167"/>
        <end position="265"/>
    </location>
</feature>
<dbReference type="EMBL" id="CP133720">
    <property type="protein sequence ID" value="WMW79654.1"/>
    <property type="molecule type" value="Genomic_DNA"/>
</dbReference>
<keyword evidence="3" id="KW-0804">Transcription</keyword>
<dbReference type="Proteomes" id="UP001181355">
    <property type="component" value="Chromosome"/>
</dbReference>
<keyword evidence="2" id="KW-0238">DNA-binding</keyword>
<dbReference type="Gene3D" id="1.10.10.60">
    <property type="entry name" value="Homeodomain-like"/>
    <property type="match status" value="1"/>
</dbReference>
<reference evidence="5" key="1">
    <citation type="submission" date="2023-09" db="EMBL/GenBank/DDBJ databases">
        <title>Undibacterium sp. 20NA77.5 isolated from freshwater.</title>
        <authorList>
            <person name="Le V."/>
            <person name="Ko S.-R."/>
            <person name="Ahn C.-Y."/>
            <person name="Oh H.-M."/>
        </authorList>
    </citation>
    <scope>NUCLEOTIDE SEQUENCE</scope>
    <source>
        <strain evidence="5">20NA77.5</strain>
    </source>
</reference>
<evidence type="ECO:0000256" key="2">
    <source>
        <dbReference type="ARBA" id="ARBA00023125"/>
    </source>
</evidence>
<dbReference type="InterPro" id="IPR009057">
    <property type="entry name" value="Homeodomain-like_sf"/>
</dbReference>
<dbReference type="PROSITE" id="PS01124">
    <property type="entry name" value="HTH_ARAC_FAMILY_2"/>
    <property type="match status" value="1"/>
</dbReference>
<proteinExistence type="predicted"/>
<evidence type="ECO:0000313" key="6">
    <source>
        <dbReference type="Proteomes" id="UP001181355"/>
    </source>
</evidence>
<keyword evidence="1" id="KW-0805">Transcription regulation</keyword>
<keyword evidence="6" id="KW-1185">Reference proteome</keyword>
<dbReference type="InterPro" id="IPR018060">
    <property type="entry name" value="HTH_AraC"/>
</dbReference>
<dbReference type="InterPro" id="IPR050204">
    <property type="entry name" value="AraC_XylS_family_regulators"/>
</dbReference>
<dbReference type="Pfam" id="PF12833">
    <property type="entry name" value="HTH_18"/>
    <property type="match status" value="1"/>
</dbReference>
<evidence type="ECO:0000313" key="5">
    <source>
        <dbReference type="EMBL" id="WMW79654.1"/>
    </source>
</evidence>
<dbReference type="RefSeq" id="WP_309481149.1">
    <property type="nucleotide sequence ID" value="NZ_CP133720.1"/>
</dbReference>
<gene>
    <name evidence="5" type="ORF">RF679_13465</name>
</gene>
<accession>A0ABY9RFM4</accession>
<name>A0ABY9RFM4_9BURK</name>
<organism evidence="5 6">
    <name type="scientific">Undibacterium cyanobacteriorum</name>
    <dbReference type="NCBI Taxonomy" id="3073561"/>
    <lineage>
        <taxon>Bacteria</taxon>
        <taxon>Pseudomonadati</taxon>
        <taxon>Pseudomonadota</taxon>
        <taxon>Betaproteobacteria</taxon>
        <taxon>Burkholderiales</taxon>
        <taxon>Oxalobacteraceae</taxon>
        <taxon>Undibacterium</taxon>
    </lineage>
</organism>
<evidence type="ECO:0000256" key="1">
    <source>
        <dbReference type="ARBA" id="ARBA00023015"/>
    </source>
</evidence>
<protein>
    <submittedName>
        <fullName evidence="5">AraC family transcriptional regulator</fullName>
    </submittedName>
</protein>
<evidence type="ECO:0000256" key="3">
    <source>
        <dbReference type="ARBA" id="ARBA00023163"/>
    </source>
</evidence>
<sequence>MNNTFAAGQYYGTKNFERNLHGLQLKHLEATVPEHEVAEHRHDGIHLVLATRGTYLSSAYGEHREGPVLVFNPAEVIHRDRFKACDGRFFAVSFSQELSIEFGDRLHLPNFALRSHRKDDMRLAYSLMRMAACPDTTTLDLECASITLLTQFASQKTLSNAAPPWLQQVKEMIADRSEDDLTINQLAQEVGVHRAYLSRQYQYHFACSPGDDLRRRRIERAAHFLMTTGESLVDIAQRCGYCDQSHLHRAFMQHFGISPKSFRQLCSHKPALDENDLVTKIQDLH</sequence>
<dbReference type="SMART" id="SM00342">
    <property type="entry name" value="HTH_ARAC"/>
    <property type="match status" value="1"/>
</dbReference>
<evidence type="ECO:0000259" key="4">
    <source>
        <dbReference type="PROSITE" id="PS01124"/>
    </source>
</evidence>
<dbReference type="PANTHER" id="PTHR46796">
    <property type="entry name" value="HTH-TYPE TRANSCRIPTIONAL ACTIVATOR RHAS-RELATED"/>
    <property type="match status" value="1"/>
</dbReference>